<evidence type="ECO:0000256" key="3">
    <source>
        <dbReference type="ARBA" id="ARBA00022692"/>
    </source>
</evidence>
<keyword evidence="5 6" id="KW-0472">Membrane</keyword>
<organism evidence="8">
    <name type="scientific">hydrothermal vent metagenome</name>
    <dbReference type="NCBI Taxonomy" id="652676"/>
    <lineage>
        <taxon>unclassified sequences</taxon>
        <taxon>metagenomes</taxon>
        <taxon>ecological metagenomes</taxon>
    </lineage>
</organism>
<evidence type="ECO:0000256" key="1">
    <source>
        <dbReference type="ARBA" id="ARBA00004651"/>
    </source>
</evidence>
<proteinExistence type="predicted"/>
<dbReference type="GO" id="GO:0005886">
    <property type="term" value="C:plasma membrane"/>
    <property type="evidence" value="ECO:0007669"/>
    <property type="project" value="UniProtKB-SubCell"/>
</dbReference>
<accession>A0A3B0SND1</accession>
<evidence type="ECO:0000256" key="4">
    <source>
        <dbReference type="ARBA" id="ARBA00022989"/>
    </source>
</evidence>
<feature type="domain" description="Type II secretion system protein GspF" evidence="7">
    <location>
        <begin position="72"/>
        <end position="189"/>
    </location>
</feature>
<evidence type="ECO:0000256" key="6">
    <source>
        <dbReference type="SAM" id="Phobius"/>
    </source>
</evidence>
<comment type="subcellular location">
    <subcellularLocation>
        <location evidence="1">Cell membrane</location>
        <topology evidence="1">Multi-pass membrane protein</topology>
    </subcellularLocation>
</comment>
<keyword evidence="2" id="KW-1003">Cell membrane</keyword>
<feature type="transmembrane region" description="Helical" evidence="6">
    <location>
        <begin position="172"/>
        <end position="197"/>
    </location>
</feature>
<dbReference type="AlphaFoldDB" id="A0A3B0SND1"/>
<keyword evidence="3 6" id="KW-0812">Transmembrane</keyword>
<feature type="transmembrane region" description="Helical" evidence="6">
    <location>
        <begin position="21"/>
        <end position="49"/>
    </location>
</feature>
<dbReference type="EMBL" id="UOEK01000324">
    <property type="protein sequence ID" value="VAW05743.1"/>
    <property type="molecule type" value="Genomic_DNA"/>
</dbReference>
<dbReference type="Pfam" id="PF00482">
    <property type="entry name" value="T2SSF"/>
    <property type="match status" value="1"/>
</dbReference>
<evidence type="ECO:0000256" key="2">
    <source>
        <dbReference type="ARBA" id="ARBA00022475"/>
    </source>
</evidence>
<dbReference type="InterPro" id="IPR018076">
    <property type="entry name" value="T2SS_GspF_dom"/>
</dbReference>
<sequence>MIPVALVAASWVGPETRQLRLALLAGAALWLVHPGVAVGVALGGGWVFLYRRSRQRRMVETPVDDVVAFGELVSLALSSGASPLAALTAAGRYGPPNIGPEIQRVLRKAIAGGAAVALRGYTGAVEPILRPIGHALATGAPLGLRVEAALADLRAEVHAARMARVRRLPVRLLFPLTLLILPGFMVLTLGPSLLAALDRLQF</sequence>
<evidence type="ECO:0000256" key="5">
    <source>
        <dbReference type="ARBA" id="ARBA00023136"/>
    </source>
</evidence>
<evidence type="ECO:0000259" key="7">
    <source>
        <dbReference type="Pfam" id="PF00482"/>
    </source>
</evidence>
<gene>
    <name evidence="8" type="ORF">MNBD_ACTINO02-2346</name>
</gene>
<name>A0A3B0SND1_9ZZZZ</name>
<evidence type="ECO:0000313" key="8">
    <source>
        <dbReference type="EMBL" id="VAW05743.1"/>
    </source>
</evidence>
<keyword evidence="4 6" id="KW-1133">Transmembrane helix</keyword>
<protein>
    <recommendedName>
        <fullName evidence="7">Type II secretion system protein GspF domain-containing protein</fullName>
    </recommendedName>
</protein>
<reference evidence="8" key="1">
    <citation type="submission" date="2018-06" db="EMBL/GenBank/DDBJ databases">
        <authorList>
            <person name="Zhirakovskaya E."/>
        </authorList>
    </citation>
    <scope>NUCLEOTIDE SEQUENCE</scope>
</reference>